<proteinExistence type="predicted"/>
<evidence type="ECO:0000313" key="2">
    <source>
        <dbReference type="Proteomes" id="UP000282613"/>
    </source>
</evidence>
<accession>A0A0R3WGW2</accession>
<organism evidence="3">
    <name type="scientific">Taenia asiatica</name>
    <name type="common">Asian tapeworm</name>
    <dbReference type="NCBI Taxonomy" id="60517"/>
    <lineage>
        <taxon>Eukaryota</taxon>
        <taxon>Metazoa</taxon>
        <taxon>Spiralia</taxon>
        <taxon>Lophotrochozoa</taxon>
        <taxon>Platyhelminthes</taxon>
        <taxon>Cestoda</taxon>
        <taxon>Eucestoda</taxon>
        <taxon>Cyclophyllidea</taxon>
        <taxon>Taeniidae</taxon>
        <taxon>Taenia</taxon>
    </lineage>
</organism>
<evidence type="ECO:0000313" key="3">
    <source>
        <dbReference type="WBParaSite" id="TASK_0001010501-mRNA-1"/>
    </source>
</evidence>
<evidence type="ECO:0000313" key="1">
    <source>
        <dbReference type="EMBL" id="VDK48755.1"/>
    </source>
</evidence>
<reference evidence="3" key="1">
    <citation type="submission" date="2017-02" db="UniProtKB">
        <authorList>
            <consortium name="WormBaseParasite"/>
        </authorList>
    </citation>
    <scope>IDENTIFICATION</scope>
</reference>
<gene>
    <name evidence="1" type="ORF">TASK_LOCUS10106</name>
</gene>
<protein>
    <submittedName>
        <fullName evidence="1 3">Uncharacterized protein</fullName>
    </submittedName>
</protein>
<name>A0A0R3WGW2_TAEAS</name>
<dbReference type="EMBL" id="UYRS01020349">
    <property type="protein sequence ID" value="VDK48755.1"/>
    <property type="molecule type" value="Genomic_DNA"/>
</dbReference>
<dbReference type="Proteomes" id="UP000282613">
    <property type="component" value="Unassembled WGS sequence"/>
</dbReference>
<sequence length="140" mass="15381">MSDGIREPELVRTLMLWSPPRNSADGVGKESAAPATCLLWMAAKMLANTANDTARLPPLHLFSHPPILLSLGSHSSLFSCSRIRSSFFEQPFVFIFLIFSAQMPLAPSTQPPPPLPPPAFHSYLSESLRRIEQPLGKATK</sequence>
<dbReference type="WBParaSite" id="TASK_0001010501-mRNA-1">
    <property type="protein sequence ID" value="TASK_0001010501-mRNA-1"/>
    <property type="gene ID" value="TASK_0001010501"/>
</dbReference>
<reference evidence="1 2" key="2">
    <citation type="submission" date="2018-11" db="EMBL/GenBank/DDBJ databases">
        <authorList>
            <consortium name="Pathogen Informatics"/>
        </authorList>
    </citation>
    <scope>NUCLEOTIDE SEQUENCE [LARGE SCALE GENOMIC DNA]</scope>
</reference>
<keyword evidence="2" id="KW-1185">Reference proteome</keyword>
<dbReference type="AlphaFoldDB" id="A0A0R3WGW2"/>